<dbReference type="SUPFAM" id="SSF52151">
    <property type="entry name" value="FabD/lysophospholipase-like"/>
    <property type="match status" value="1"/>
</dbReference>
<name>A0A4P6XQ67_9ASCO</name>
<feature type="signal peptide" evidence="9">
    <location>
        <begin position="1"/>
        <end position="22"/>
    </location>
</feature>
<keyword evidence="7" id="KW-0325">Glycoprotein</keyword>
<dbReference type="InterPro" id="IPR016035">
    <property type="entry name" value="Acyl_Trfase/lysoPLipase"/>
</dbReference>
<evidence type="ECO:0000256" key="9">
    <source>
        <dbReference type="RuleBase" id="RU362103"/>
    </source>
</evidence>
<dbReference type="PANTHER" id="PTHR10728:SF33">
    <property type="entry name" value="LYSOPHOSPHOLIPASE 1-RELATED"/>
    <property type="match status" value="1"/>
</dbReference>
<dbReference type="PANTHER" id="PTHR10728">
    <property type="entry name" value="CYTOSOLIC PHOSPHOLIPASE A2"/>
    <property type="match status" value="1"/>
</dbReference>
<dbReference type="AlphaFoldDB" id="A0A4P6XQ67"/>
<feature type="domain" description="PLA2c" evidence="10">
    <location>
        <begin position="39"/>
        <end position="603"/>
    </location>
</feature>
<dbReference type="GO" id="GO:0005783">
    <property type="term" value="C:endoplasmic reticulum"/>
    <property type="evidence" value="ECO:0007669"/>
    <property type="project" value="TreeGrafter"/>
</dbReference>
<sequence>MKLANLLPWCSIVLALFAEVQAQGSRMKVPSAYAPTAVRCPLNDSMIREANSISMQEAAWLRLRHVKTDAAIRRYLNRTGVEYTAARFDAQNNSRPINIALAFSGGGLRAMLTGAGELAALDSRSARAEEDGLGGVLQSSSYITGLSGGLWLLSSLVYQNWPTVDEMVFENPNNVWDYNTINTFVNTTEPLDMMLNFAFTNYEKTLARMAWWNMPNGHGVHNDMRRKREAGFSVTATDAMGRGLAHLLFPRGTDNWLESATWSGIRDIRAFANQDMPFPIVTALARWPHSLKYDLNSPIVEFNPYEMGSFDRSINTFHDIRYLGTPVANGVPRGLCQRGYDNAAFVMGTSSSLFNQFLNTLACPDCDSLNKVVKYFVRKFLEFMSRQRLDVAWFEPNPFFASQHAASERIKTSKTLYMMDGGLAGELVPLSTIAVKERELDLVFAFDNEGPGWPDGTSLINTYQRQFLNEGASTVFPHVPGQSTFLHHNLTAKPTFFGCNASNLTALAKDGVMPPIVVYVANRPYEFYSNTSTFKLTYSDRQKKGMVTNGFNVATRGNRTAAPDWPTCVGCAMVRRAEERSNVTQSEQCRQCFQNYCWDGSLYAAGNYSAPRHFSADGLTDEPMELDTHNKYIHKVSTMRKIFGKLIPSLAPTKVAWF</sequence>
<dbReference type="InterPro" id="IPR002642">
    <property type="entry name" value="LysoPLipase_cat_dom"/>
</dbReference>
<comment type="similarity">
    <text evidence="1 9">Belongs to the lysophospholipase family.</text>
</comment>
<evidence type="ECO:0000256" key="7">
    <source>
        <dbReference type="ARBA" id="ARBA00023180"/>
    </source>
</evidence>
<comment type="catalytic activity">
    <reaction evidence="9">
        <text>a 1-acyl-sn-glycero-3-phosphocholine + H2O = sn-glycerol 3-phosphocholine + a fatty acid + H(+)</text>
        <dbReference type="Rhea" id="RHEA:15177"/>
        <dbReference type="ChEBI" id="CHEBI:15377"/>
        <dbReference type="ChEBI" id="CHEBI:15378"/>
        <dbReference type="ChEBI" id="CHEBI:16870"/>
        <dbReference type="ChEBI" id="CHEBI:28868"/>
        <dbReference type="ChEBI" id="CHEBI:58168"/>
        <dbReference type="EC" id="3.1.1.5"/>
    </reaction>
</comment>
<evidence type="ECO:0000256" key="5">
    <source>
        <dbReference type="ARBA" id="ARBA00022963"/>
    </source>
</evidence>
<dbReference type="Proteomes" id="UP000292447">
    <property type="component" value="Chromosome III"/>
</dbReference>
<dbReference type="GO" id="GO:0046475">
    <property type="term" value="P:glycerophospholipid catabolic process"/>
    <property type="evidence" value="ECO:0007669"/>
    <property type="project" value="TreeGrafter"/>
</dbReference>
<protein>
    <recommendedName>
        <fullName evidence="2 9">Lysophospholipase</fullName>
        <ecNumber evidence="2 9">3.1.1.5</ecNumber>
    </recommendedName>
</protein>
<keyword evidence="4 8" id="KW-0378">Hydrolase</keyword>
<dbReference type="GO" id="GO:0005576">
    <property type="term" value="C:extracellular region"/>
    <property type="evidence" value="ECO:0007669"/>
    <property type="project" value="TreeGrafter"/>
</dbReference>
<dbReference type="GO" id="GO:0005829">
    <property type="term" value="C:cytosol"/>
    <property type="evidence" value="ECO:0007669"/>
    <property type="project" value="TreeGrafter"/>
</dbReference>
<evidence type="ECO:0000256" key="3">
    <source>
        <dbReference type="ARBA" id="ARBA00022729"/>
    </source>
</evidence>
<reference evidence="12" key="1">
    <citation type="submission" date="2019-03" db="EMBL/GenBank/DDBJ databases">
        <title>Snf2 controls pulcherriminic acid biosynthesis and connects pigmentation and antifungal activity of the yeast Metschnikowia pulcherrima.</title>
        <authorList>
            <person name="Gore-Lloyd D."/>
            <person name="Sumann I."/>
            <person name="Brachmann A.O."/>
            <person name="Schneeberger K."/>
            <person name="Ortiz-Merino R.A."/>
            <person name="Moreno-Beltran M."/>
            <person name="Schlaefli M."/>
            <person name="Kirner P."/>
            <person name="Santos Kron A."/>
            <person name="Wolfe K.H."/>
            <person name="Piel J."/>
            <person name="Ahrens C.H."/>
            <person name="Henk D."/>
            <person name="Freimoser F.M."/>
        </authorList>
    </citation>
    <scope>NUCLEOTIDE SEQUENCE [LARGE SCALE GENOMIC DNA]</scope>
    <source>
        <strain evidence="12">APC 1.2</strain>
    </source>
</reference>
<dbReference type="GO" id="GO:0005886">
    <property type="term" value="C:plasma membrane"/>
    <property type="evidence" value="ECO:0007669"/>
    <property type="project" value="TreeGrafter"/>
</dbReference>
<dbReference type="SMART" id="SM00022">
    <property type="entry name" value="PLAc"/>
    <property type="match status" value="1"/>
</dbReference>
<accession>A0A4P6XQ67</accession>
<evidence type="ECO:0000256" key="2">
    <source>
        <dbReference type="ARBA" id="ARBA00013274"/>
    </source>
</evidence>
<keyword evidence="6 8" id="KW-0443">Lipid metabolism</keyword>
<dbReference type="EC" id="3.1.1.5" evidence="2 9"/>
<keyword evidence="3 9" id="KW-0732">Signal</keyword>
<evidence type="ECO:0000256" key="1">
    <source>
        <dbReference type="ARBA" id="ARBA00008780"/>
    </source>
</evidence>
<dbReference type="EMBL" id="CP034458">
    <property type="protein sequence ID" value="QBM88426.1"/>
    <property type="molecule type" value="Genomic_DNA"/>
</dbReference>
<proteinExistence type="inferred from homology"/>
<keyword evidence="5 8" id="KW-0442">Lipid degradation</keyword>
<dbReference type="GO" id="GO:0004622">
    <property type="term" value="F:phosphatidylcholine lysophospholipase activity"/>
    <property type="evidence" value="ECO:0007669"/>
    <property type="project" value="UniProtKB-EC"/>
</dbReference>
<evidence type="ECO:0000313" key="12">
    <source>
        <dbReference type="Proteomes" id="UP000292447"/>
    </source>
</evidence>
<feature type="chain" id="PRO_5020828977" description="Lysophospholipase" evidence="9">
    <location>
        <begin position="23"/>
        <end position="658"/>
    </location>
</feature>
<dbReference type="Pfam" id="PF01735">
    <property type="entry name" value="PLA2_B"/>
    <property type="match status" value="1"/>
</dbReference>
<evidence type="ECO:0000256" key="6">
    <source>
        <dbReference type="ARBA" id="ARBA00023098"/>
    </source>
</evidence>
<evidence type="ECO:0000256" key="4">
    <source>
        <dbReference type="ARBA" id="ARBA00022801"/>
    </source>
</evidence>
<dbReference type="GO" id="GO:0004623">
    <property type="term" value="F:phospholipase A2 activity"/>
    <property type="evidence" value="ECO:0007669"/>
    <property type="project" value="TreeGrafter"/>
</dbReference>
<dbReference type="STRING" id="2163413.A0A4P6XQ67"/>
<keyword evidence="12" id="KW-1185">Reference proteome</keyword>
<organism evidence="11 12">
    <name type="scientific">Metschnikowia aff. pulcherrima</name>
    <dbReference type="NCBI Taxonomy" id="2163413"/>
    <lineage>
        <taxon>Eukaryota</taxon>
        <taxon>Fungi</taxon>
        <taxon>Dikarya</taxon>
        <taxon>Ascomycota</taxon>
        <taxon>Saccharomycotina</taxon>
        <taxon>Pichiomycetes</taxon>
        <taxon>Metschnikowiaceae</taxon>
        <taxon>Metschnikowia</taxon>
    </lineage>
</organism>
<evidence type="ECO:0000256" key="8">
    <source>
        <dbReference type="PROSITE-ProRule" id="PRU00555"/>
    </source>
</evidence>
<dbReference type="Gene3D" id="3.40.1090.10">
    <property type="entry name" value="Cytosolic phospholipase A2 catalytic domain"/>
    <property type="match status" value="1"/>
</dbReference>
<dbReference type="PROSITE" id="PS51210">
    <property type="entry name" value="PLA2C"/>
    <property type="match status" value="1"/>
</dbReference>
<evidence type="ECO:0000313" key="11">
    <source>
        <dbReference type="EMBL" id="QBM88426.1"/>
    </source>
</evidence>
<gene>
    <name evidence="11" type="primary">MPUL0C03940</name>
    <name evidence="11" type="ORF">METSCH_C03940</name>
</gene>
<evidence type="ECO:0000259" key="10">
    <source>
        <dbReference type="PROSITE" id="PS51210"/>
    </source>
</evidence>